<dbReference type="Proteomes" id="UP001219525">
    <property type="component" value="Unassembled WGS sequence"/>
</dbReference>
<feature type="region of interest" description="Disordered" evidence="1">
    <location>
        <begin position="481"/>
        <end position="501"/>
    </location>
</feature>
<evidence type="ECO:0000313" key="2">
    <source>
        <dbReference type="EMBL" id="KAJ7193019.1"/>
    </source>
</evidence>
<evidence type="ECO:0000256" key="1">
    <source>
        <dbReference type="SAM" id="MobiDB-lite"/>
    </source>
</evidence>
<organism evidence="2 3">
    <name type="scientific">Mycena pura</name>
    <dbReference type="NCBI Taxonomy" id="153505"/>
    <lineage>
        <taxon>Eukaryota</taxon>
        <taxon>Fungi</taxon>
        <taxon>Dikarya</taxon>
        <taxon>Basidiomycota</taxon>
        <taxon>Agaricomycotina</taxon>
        <taxon>Agaricomycetes</taxon>
        <taxon>Agaricomycetidae</taxon>
        <taxon>Agaricales</taxon>
        <taxon>Marasmiineae</taxon>
        <taxon>Mycenaceae</taxon>
        <taxon>Mycena</taxon>
    </lineage>
</organism>
<accession>A0AAD6URG4</accession>
<dbReference type="AlphaFoldDB" id="A0AAD6URG4"/>
<protein>
    <submittedName>
        <fullName evidence="2">Uncharacterized protein</fullName>
    </submittedName>
</protein>
<name>A0AAD6URG4_9AGAR</name>
<keyword evidence="3" id="KW-1185">Reference proteome</keyword>
<gene>
    <name evidence="2" type="ORF">GGX14DRAFT_405921</name>
</gene>
<comment type="caution">
    <text evidence="2">The sequence shown here is derived from an EMBL/GenBank/DDBJ whole genome shotgun (WGS) entry which is preliminary data.</text>
</comment>
<proteinExistence type="predicted"/>
<reference evidence="2" key="1">
    <citation type="submission" date="2023-03" db="EMBL/GenBank/DDBJ databases">
        <title>Massive genome expansion in bonnet fungi (Mycena s.s.) driven by repeated elements and novel gene families across ecological guilds.</title>
        <authorList>
            <consortium name="Lawrence Berkeley National Laboratory"/>
            <person name="Harder C.B."/>
            <person name="Miyauchi S."/>
            <person name="Viragh M."/>
            <person name="Kuo A."/>
            <person name="Thoen E."/>
            <person name="Andreopoulos B."/>
            <person name="Lu D."/>
            <person name="Skrede I."/>
            <person name="Drula E."/>
            <person name="Henrissat B."/>
            <person name="Morin E."/>
            <person name="Kohler A."/>
            <person name="Barry K."/>
            <person name="LaButti K."/>
            <person name="Morin E."/>
            <person name="Salamov A."/>
            <person name="Lipzen A."/>
            <person name="Mereny Z."/>
            <person name="Hegedus B."/>
            <person name="Baldrian P."/>
            <person name="Stursova M."/>
            <person name="Weitz H."/>
            <person name="Taylor A."/>
            <person name="Grigoriev I.V."/>
            <person name="Nagy L.G."/>
            <person name="Martin F."/>
            <person name="Kauserud H."/>
        </authorList>
    </citation>
    <scope>NUCLEOTIDE SEQUENCE</scope>
    <source>
        <strain evidence="2">9144</strain>
    </source>
</reference>
<sequence length="501" mass="54871">MFNATLLECGSIRSIILVVSVSRYHRSEGVIRPRRPPNRRAMSPTKCMRIGHDLDRPDAITETVPLLLRLSNVASNKLYDGLQLEAVSGRGLRGGCIPSGTPNLKRWGFSFLSEDVCAAMREGMSFAVSESESAARAHAWIAEAAVERENRHYVPNTASWARSALQRYSDPRLRKLERAAQRTQHRLAFEAQARLDPLPPRGLQYIAEARHLQRVRYAAGGDTLAASFAVCDSSQRLAVTRGEEWAVRLVAESDDGHASHQSPWRNFSAADLDWAAADGDTPDVGQVSVGKDSVGPGSDGGALECSAGDVIEAGADGCSDGPGFMIARTVSPEPWPPGDRFPKMRGMYPRGSLEKKGGQLVFAPTYILREGTMLYEPNNKTRELFYSSESRSCLGRLSSKNKTWCINRVGDLQLGQKGLVPASEVGRWRRGARRVTASSGKCGPFGVWRQWLRERLVDDFLDEMDLRLVRCMAMPVNAVGTPHAPGRVPPNGAHPKGVAGR</sequence>
<evidence type="ECO:0000313" key="3">
    <source>
        <dbReference type="Proteomes" id="UP001219525"/>
    </source>
</evidence>
<dbReference type="EMBL" id="JARJCW010000113">
    <property type="protein sequence ID" value="KAJ7193019.1"/>
    <property type="molecule type" value="Genomic_DNA"/>
</dbReference>